<dbReference type="Proteomes" id="UP000391834">
    <property type="component" value="Unassembled WGS sequence"/>
</dbReference>
<accession>A0A5M4AV11</accession>
<comment type="caution">
    <text evidence="2">The sequence shown here is derived from an EMBL/GenBank/DDBJ whole genome shotgun (WGS) entry which is preliminary data.</text>
</comment>
<evidence type="ECO:0000313" key="3">
    <source>
        <dbReference type="Proteomes" id="UP000391834"/>
    </source>
</evidence>
<sequence>MQRVNYSNSYYSAHISSIDNTRLNFDIRMISPLPSGRKHRDDVKREWESGDSGNLATVE</sequence>
<name>A0A5M4AV11_9BACT</name>
<feature type="region of interest" description="Disordered" evidence="1">
    <location>
        <begin position="33"/>
        <end position="59"/>
    </location>
</feature>
<evidence type="ECO:0000313" key="2">
    <source>
        <dbReference type="EMBL" id="GET31483.1"/>
    </source>
</evidence>
<evidence type="ECO:0000256" key="1">
    <source>
        <dbReference type="SAM" id="MobiDB-lite"/>
    </source>
</evidence>
<reference evidence="2 3" key="1">
    <citation type="submission" date="2019-10" db="EMBL/GenBank/DDBJ databases">
        <title>Prolixibacter strains distinguished by the presence of nitrate reductase genes were adept at nitrate-dependent anaerobic corrosion of metallic iron and carbon steel.</title>
        <authorList>
            <person name="Iino T."/>
            <person name="Shono N."/>
            <person name="Ito K."/>
            <person name="Nakamura R."/>
            <person name="Sueoka K."/>
            <person name="Harayama S."/>
            <person name="Ohkuma M."/>
        </authorList>
    </citation>
    <scope>NUCLEOTIDE SEQUENCE [LARGE SCALE GENOMIC DNA]</scope>
    <source>
        <strain evidence="2 3">JCM 13498</strain>
    </source>
</reference>
<protein>
    <submittedName>
        <fullName evidence="2">Uncharacterized protein</fullName>
    </submittedName>
</protein>
<dbReference type="AlphaFoldDB" id="A0A5M4AV11"/>
<proteinExistence type="predicted"/>
<gene>
    <name evidence="2" type="ORF">PbJCM13498_03460</name>
</gene>
<dbReference type="EMBL" id="BLAX01000001">
    <property type="protein sequence ID" value="GET31483.1"/>
    <property type="molecule type" value="Genomic_DNA"/>
</dbReference>
<organism evidence="2 3">
    <name type="scientific">Prolixibacter bellariivorans</name>
    <dbReference type="NCBI Taxonomy" id="314319"/>
    <lineage>
        <taxon>Bacteria</taxon>
        <taxon>Pseudomonadati</taxon>
        <taxon>Bacteroidota</taxon>
        <taxon>Bacteroidia</taxon>
        <taxon>Marinilabiliales</taxon>
        <taxon>Prolixibacteraceae</taxon>
        <taxon>Prolixibacter</taxon>
    </lineage>
</organism>
<keyword evidence="3" id="KW-1185">Reference proteome</keyword>
<feature type="compositionally biased region" description="Basic and acidic residues" evidence="1">
    <location>
        <begin position="39"/>
        <end position="48"/>
    </location>
</feature>